<feature type="compositionally biased region" description="Low complexity" evidence="1">
    <location>
        <begin position="24"/>
        <end position="48"/>
    </location>
</feature>
<protein>
    <submittedName>
        <fullName evidence="2">Uncharacterized protein</fullName>
    </submittedName>
</protein>
<name>A0A812V5I9_SYMPI</name>
<sequence length="69" mass="6999">VDQRFGQLATYSKQKASMIQAHLASAPPAASVSEEAAAGTEAASVQAEGADPRHPVEDQAQASAVPAPQ</sequence>
<evidence type="ECO:0000313" key="3">
    <source>
        <dbReference type="Proteomes" id="UP000649617"/>
    </source>
</evidence>
<organism evidence="2 3">
    <name type="scientific">Symbiodinium pilosum</name>
    <name type="common">Dinoflagellate</name>
    <dbReference type="NCBI Taxonomy" id="2952"/>
    <lineage>
        <taxon>Eukaryota</taxon>
        <taxon>Sar</taxon>
        <taxon>Alveolata</taxon>
        <taxon>Dinophyceae</taxon>
        <taxon>Suessiales</taxon>
        <taxon>Symbiodiniaceae</taxon>
        <taxon>Symbiodinium</taxon>
    </lineage>
</organism>
<feature type="region of interest" description="Disordered" evidence="1">
    <location>
        <begin position="24"/>
        <end position="69"/>
    </location>
</feature>
<dbReference type="Proteomes" id="UP000649617">
    <property type="component" value="Unassembled WGS sequence"/>
</dbReference>
<evidence type="ECO:0000256" key="1">
    <source>
        <dbReference type="SAM" id="MobiDB-lite"/>
    </source>
</evidence>
<gene>
    <name evidence="2" type="ORF">SPIL2461_LOCUS15918</name>
</gene>
<comment type="caution">
    <text evidence="2">The sequence shown here is derived from an EMBL/GenBank/DDBJ whole genome shotgun (WGS) entry which is preliminary data.</text>
</comment>
<dbReference type="AlphaFoldDB" id="A0A812V5I9"/>
<feature type="non-terminal residue" evidence="2">
    <location>
        <position position="1"/>
    </location>
</feature>
<proteinExistence type="predicted"/>
<evidence type="ECO:0000313" key="2">
    <source>
        <dbReference type="EMBL" id="CAE7599699.1"/>
    </source>
</evidence>
<keyword evidence="3" id="KW-1185">Reference proteome</keyword>
<reference evidence="2" key="1">
    <citation type="submission" date="2021-02" db="EMBL/GenBank/DDBJ databases">
        <authorList>
            <person name="Dougan E. K."/>
            <person name="Rhodes N."/>
            <person name="Thang M."/>
            <person name="Chan C."/>
        </authorList>
    </citation>
    <scope>NUCLEOTIDE SEQUENCE</scope>
</reference>
<dbReference type="EMBL" id="CAJNIZ010040147">
    <property type="protein sequence ID" value="CAE7599699.1"/>
    <property type="molecule type" value="Genomic_DNA"/>
</dbReference>
<accession>A0A812V5I9</accession>
<feature type="non-terminal residue" evidence="2">
    <location>
        <position position="69"/>
    </location>
</feature>